<dbReference type="Proteomes" id="UP000194153">
    <property type="component" value="Unassembled WGS sequence"/>
</dbReference>
<protein>
    <submittedName>
        <fullName evidence="5">Carbon monoxide dehydrogenase medium subunit</fullName>
    </submittedName>
</protein>
<dbReference type="InterPro" id="IPR016167">
    <property type="entry name" value="FAD-bd_PCMH_sub1"/>
</dbReference>
<dbReference type="Pfam" id="PF00941">
    <property type="entry name" value="FAD_binding_5"/>
    <property type="match status" value="1"/>
</dbReference>
<proteinExistence type="predicted"/>
<dbReference type="SUPFAM" id="SSF56176">
    <property type="entry name" value="FAD-binding/transporter-associated domain-like"/>
    <property type="match status" value="1"/>
</dbReference>
<reference evidence="6" key="2">
    <citation type="submission" date="2017-05" db="EMBL/GenBank/DDBJ databases">
        <title>Draft genome sequence of Geobacter pelophilus, a iron(III)-reducing bacteria.</title>
        <authorList>
            <person name="Aoyagi T."/>
            <person name="Koike H."/>
            <person name="Morita T."/>
            <person name="Sato Y."/>
            <person name="Habe H."/>
            <person name="Hori T."/>
        </authorList>
    </citation>
    <scope>NUCLEOTIDE SEQUENCE [LARGE SCALE GENOMIC DNA]</scope>
    <source>
        <strain evidence="6">Drf2</strain>
    </source>
</reference>
<dbReference type="InterPro" id="IPR016169">
    <property type="entry name" value="FAD-bd_PCMH_sub2"/>
</dbReference>
<evidence type="ECO:0000256" key="1">
    <source>
        <dbReference type="ARBA" id="ARBA00022630"/>
    </source>
</evidence>
<keyword evidence="1" id="KW-0285">Flavoprotein</keyword>
<evidence type="ECO:0000256" key="3">
    <source>
        <dbReference type="ARBA" id="ARBA00023002"/>
    </source>
</evidence>
<dbReference type="EMBL" id="BDQG01000001">
    <property type="protein sequence ID" value="GAW65363.1"/>
    <property type="molecule type" value="Genomic_DNA"/>
</dbReference>
<dbReference type="Gene3D" id="3.30.43.10">
    <property type="entry name" value="Uridine Diphospho-n-acetylenolpyruvylglucosamine Reductase, domain 2"/>
    <property type="match status" value="1"/>
</dbReference>
<feature type="domain" description="FAD-binding PCMH-type" evidence="4">
    <location>
        <begin position="26"/>
        <end position="202"/>
    </location>
</feature>
<dbReference type="PANTHER" id="PTHR42659">
    <property type="entry name" value="XANTHINE DEHYDROGENASE SUBUNIT C-RELATED"/>
    <property type="match status" value="1"/>
</dbReference>
<dbReference type="Gene3D" id="3.30.465.10">
    <property type="match status" value="1"/>
</dbReference>
<keyword evidence="3" id="KW-0560">Oxidoreductase</keyword>
<evidence type="ECO:0000259" key="4">
    <source>
        <dbReference type="PROSITE" id="PS51387"/>
    </source>
</evidence>
<keyword evidence="6" id="KW-1185">Reference proteome</keyword>
<dbReference type="InterPro" id="IPR051312">
    <property type="entry name" value="Diverse_Substr_Oxidored"/>
</dbReference>
<dbReference type="InterPro" id="IPR036683">
    <property type="entry name" value="CO_DH_flav_C_dom_sf"/>
</dbReference>
<gene>
    <name evidence="5" type="ORF">GPEL0_01f0208</name>
</gene>
<dbReference type="InterPro" id="IPR036318">
    <property type="entry name" value="FAD-bd_PCMH-like_sf"/>
</dbReference>
<dbReference type="PANTHER" id="PTHR42659:SF2">
    <property type="entry name" value="XANTHINE DEHYDROGENASE SUBUNIT C-RELATED"/>
    <property type="match status" value="1"/>
</dbReference>
<name>A0ABQ0ME29_9BACT</name>
<dbReference type="SUPFAM" id="SSF55447">
    <property type="entry name" value="CO dehydrogenase flavoprotein C-terminal domain-like"/>
    <property type="match status" value="1"/>
</dbReference>
<evidence type="ECO:0000313" key="5">
    <source>
        <dbReference type="EMBL" id="GAW65363.1"/>
    </source>
</evidence>
<reference evidence="5 6" key="1">
    <citation type="submission" date="2017-04" db="EMBL/GenBank/DDBJ databases">
        <authorList>
            <consortium name="Geobacter pelophilus Genome Sequencing"/>
            <person name="Aoyagi T."/>
            <person name="Koike H."/>
            <person name="Hori T."/>
        </authorList>
    </citation>
    <scope>NUCLEOTIDE SEQUENCE [LARGE SCALE GENOMIC DNA]</scope>
    <source>
        <strain evidence="5 6">Drf2</strain>
    </source>
</reference>
<dbReference type="InterPro" id="IPR005107">
    <property type="entry name" value="CO_DH_flav_C"/>
</dbReference>
<dbReference type="InterPro" id="IPR002346">
    <property type="entry name" value="Mopterin_DH_FAD-bd"/>
</dbReference>
<evidence type="ECO:0000313" key="6">
    <source>
        <dbReference type="Proteomes" id="UP000194153"/>
    </source>
</evidence>
<evidence type="ECO:0000256" key="2">
    <source>
        <dbReference type="ARBA" id="ARBA00022827"/>
    </source>
</evidence>
<dbReference type="Pfam" id="PF03450">
    <property type="entry name" value="CO_deh_flav_C"/>
    <property type="match status" value="1"/>
</dbReference>
<dbReference type="SMART" id="SM01092">
    <property type="entry name" value="CO_deh_flav_C"/>
    <property type="match status" value="1"/>
</dbReference>
<sequence length="313" mass="33695">MASFTALKAGKARRLPEKITSRRSTMYVPDFEYHAPNTVAEACAILAELGDRATVLAGGTDVLHKMKVGKLTPEHLVSLKNLDELREIREEPGRVVIGALASHNQIYNSRLLQRRYLSLPLAAHTMASNQICNLGTVGGNIVNGVPSADLPPILIALDASIRLTSARGERTLPLEDFFYGSAQTRIEPGEILTEISIPDQQTTGSTYMKFGLRRSGALAVAAAAVSVQVSGDTLHGVRIVLASAAPTVLRVTAAERSLIGRRIDDELLTEAGNFAAQASRPRDSIRGSAEYRKNLVGVLTKRALRKAIEEGHA</sequence>
<accession>A0ABQ0ME29</accession>
<dbReference type="Gene3D" id="3.30.390.50">
    <property type="entry name" value="CO dehydrogenase flavoprotein, C-terminal domain"/>
    <property type="match status" value="1"/>
</dbReference>
<comment type="caution">
    <text evidence="5">The sequence shown here is derived from an EMBL/GenBank/DDBJ whole genome shotgun (WGS) entry which is preliminary data.</text>
</comment>
<dbReference type="InterPro" id="IPR016166">
    <property type="entry name" value="FAD-bd_PCMH"/>
</dbReference>
<keyword evidence="2" id="KW-0274">FAD</keyword>
<dbReference type="PROSITE" id="PS51387">
    <property type="entry name" value="FAD_PCMH"/>
    <property type="match status" value="1"/>
</dbReference>
<organism evidence="5 6">
    <name type="scientific">Geoanaerobacter pelophilus</name>
    <dbReference type="NCBI Taxonomy" id="60036"/>
    <lineage>
        <taxon>Bacteria</taxon>
        <taxon>Pseudomonadati</taxon>
        <taxon>Thermodesulfobacteriota</taxon>
        <taxon>Desulfuromonadia</taxon>
        <taxon>Geobacterales</taxon>
        <taxon>Geobacteraceae</taxon>
        <taxon>Geoanaerobacter</taxon>
    </lineage>
</organism>